<sequence>MPFILFQKNGLKQLKDSSPLFLKMAEVVLSCQLSTNWPAISEVMVSGTYMEEWLGMRSRLPLLAVALTHQKDAFFIQKRIGPLLFGRLHCSKGFLWGIDSMHRMAKKRSP</sequence>
<dbReference type="Proteomes" id="UP000016504">
    <property type="component" value="Unassembled WGS sequence"/>
</dbReference>
<evidence type="ECO:0000313" key="1">
    <source>
        <dbReference type="EMBL" id="ERH59774.1"/>
    </source>
</evidence>
<dbReference type="AlphaFoldDB" id="U1TNP8"/>
<reference evidence="1 2" key="1">
    <citation type="submission" date="2013-08" db="EMBL/GenBank/DDBJ databases">
        <title>Biodegradation of aromatic compounds in biofilm forming Pseudomonas isolated from sewage sludge.</title>
        <authorList>
            <person name="Qureshi A."/>
            <person name="Ghosh S."/>
            <person name="Khardenavis A.A."/>
            <person name="Kapley A."/>
            <person name="Purohit H.J."/>
        </authorList>
    </citation>
    <scope>NUCLEOTIDE SEQUENCE [LARGE SCALE GENOMIC DNA]</scope>
    <source>
        <strain evidence="1 2">EGD-AQ6</strain>
    </source>
</reference>
<dbReference type="EMBL" id="AVQG01000009">
    <property type="protein sequence ID" value="ERH59774.1"/>
    <property type="molecule type" value="Genomic_DNA"/>
</dbReference>
<accession>U1TNP8</accession>
<evidence type="ECO:0000313" key="2">
    <source>
        <dbReference type="Proteomes" id="UP000016504"/>
    </source>
</evidence>
<organism evidence="1 2">
    <name type="scientific">Pseudomonas simiae</name>
    <dbReference type="NCBI Taxonomy" id="321846"/>
    <lineage>
        <taxon>Bacteria</taxon>
        <taxon>Pseudomonadati</taxon>
        <taxon>Pseudomonadota</taxon>
        <taxon>Gammaproteobacteria</taxon>
        <taxon>Pseudomonadales</taxon>
        <taxon>Pseudomonadaceae</taxon>
        <taxon>Pseudomonas</taxon>
    </lineage>
</organism>
<comment type="caution">
    <text evidence="1">The sequence shown here is derived from an EMBL/GenBank/DDBJ whole genome shotgun (WGS) entry which is preliminary data.</text>
</comment>
<protein>
    <submittedName>
        <fullName evidence="1">Uncharacterized protein</fullName>
    </submittedName>
</protein>
<name>U1TNP8_9PSED</name>
<gene>
    <name evidence="1" type="ORF">O204_22495</name>
</gene>
<proteinExistence type="predicted"/>